<accession>A0A4U0SPU4</accession>
<evidence type="ECO:0000313" key="2">
    <source>
        <dbReference type="Proteomes" id="UP000305778"/>
    </source>
</evidence>
<keyword evidence="2" id="KW-1185">Reference proteome</keyword>
<reference evidence="1 2" key="1">
    <citation type="submission" date="2019-04" db="EMBL/GenBank/DDBJ databases">
        <title>Streptomyces oryziradicis sp. nov., a novel actinomycete isolated from rhizosphere soil of rice (Oryza sativa L.).</title>
        <authorList>
            <person name="Li C."/>
        </authorList>
    </citation>
    <scope>NUCLEOTIDE SEQUENCE [LARGE SCALE GENOMIC DNA]</scope>
    <source>
        <strain evidence="1 2">NEAU-C40</strain>
    </source>
</reference>
<protein>
    <submittedName>
        <fullName evidence="1">Uncharacterized protein</fullName>
    </submittedName>
</protein>
<proteinExistence type="predicted"/>
<sequence>MAERQPRTAPETGIQIPPASTAFKLRAFTTAPQTMSSAPIAHGLHPVAVKAVLLTELSNANLAPGKHVRITVQLRDSVGNDIHRAGIPVRLKAAWIASKSQVGQAVLVNGKPVAKAPAAVTGANGRAAVFTVTSDTSMTEPVVITPSTSYGGSAGSVTCLWHG</sequence>
<dbReference type="Proteomes" id="UP000305778">
    <property type="component" value="Unassembled WGS sequence"/>
</dbReference>
<organism evidence="1 2">
    <name type="scientific">Actinacidiphila oryziradicis</name>
    <dbReference type="NCBI Taxonomy" id="2571141"/>
    <lineage>
        <taxon>Bacteria</taxon>
        <taxon>Bacillati</taxon>
        <taxon>Actinomycetota</taxon>
        <taxon>Actinomycetes</taxon>
        <taxon>Kitasatosporales</taxon>
        <taxon>Streptomycetaceae</taxon>
        <taxon>Actinacidiphila</taxon>
    </lineage>
</organism>
<dbReference type="AlphaFoldDB" id="A0A4U0SPU4"/>
<name>A0A4U0SPU4_9ACTN</name>
<dbReference type="EMBL" id="SUMC01000006">
    <property type="protein sequence ID" value="TKA11926.1"/>
    <property type="molecule type" value="Genomic_DNA"/>
</dbReference>
<gene>
    <name evidence="1" type="ORF">FCI23_08890</name>
</gene>
<comment type="caution">
    <text evidence="1">The sequence shown here is derived from an EMBL/GenBank/DDBJ whole genome shotgun (WGS) entry which is preliminary data.</text>
</comment>
<evidence type="ECO:0000313" key="1">
    <source>
        <dbReference type="EMBL" id="TKA11926.1"/>
    </source>
</evidence>